<gene>
    <name evidence="1" type="ORF">AQJ30_36330</name>
</gene>
<organism evidence="1 2">
    <name type="scientific">Streptomyces longwoodensis</name>
    <dbReference type="NCBI Taxonomy" id="68231"/>
    <lineage>
        <taxon>Bacteria</taxon>
        <taxon>Bacillati</taxon>
        <taxon>Actinomycetota</taxon>
        <taxon>Actinomycetes</taxon>
        <taxon>Kitasatosporales</taxon>
        <taxon>Streptomycetaceae</taxon>
        <taxon>Streptomyces</taxon>
    </lineage>
</organism>
<sequence>MDMAMRLLYRGQLFTGEVEEYLLGARVSLETYADGLLHGPSRGWYRDGTLRYEMVAINGRAVGLSREWHPNGALASERVFSGDGGRLLAHREWDEGGVPTRAWHADGGSRRGVVELG</sequence>
<evidence type="ECO:0000313" key="1">
    <source>
        <dbReference type="EMBL" id="KUN32850.1"/>
    </source>
</evidence>
<accession>A0A101QN12</accession>
<dbReference type="AlphaFoldDB" id="A0A101QN12"/>
<dbReference type="SUPFAM" id="SSF82185">
    <property type="entry name" value="Histone H3 K4-specific methyltransferase SET7/9 N-terminal domain"/>
    <property type="match status" value="1"/>
</dbReference>
<dbReference type="EMBL" id="LMWS01000068">
    <property type="protein sequence ID" value="KUN32850.1"/>
    <property type="molecule type" value="Genomic_DNA"/>
</dbReference>
<dbReference type="Gene3D" id="2.20.110.10">
    <property type="entry name" value="Histone H3 K4-specific methyltransferase SET7/9 N-terminal domain"/>
    <property type="match status" value="1"/>
</dbReference>
<protein>
    <recommendedName>
        <fullName evidence="3">Toxin-antitoxin system YwqK family antitoxin</fullName>
    </recommendedName>
</protein>
<dbReference type="STRING" id="68231.AQJ30_36330"/>
<comment type="caution">
    <text evidence="1">The sequence shown here is derived from an EMBL/GenBank/DDBJ whole genome shotgun (WGS) entry which is preliminary data.</text>
</comment>
<dbReference type="Proteomes" id="UP000053271">
    <property type="component" value="Unassembled WGS sequence"/>
</dbReference>
<name>A0A101QN12_9ACTN</name>
<evidence type="ECO:0000313" key="2">
    <source>
        <dbReference type="Proteomes" id="UP000053271"/>
    </source>
</evidence>
<proteinExistence type="predicted"/>
<evidence type="ECO:0008006" key="3">
    <source>
        <dbReference type="Google" id="ProtNLM"/>
    </source>
</evidence>
<reference evidence="1 2" key="1">
    <citation type="submission" date="2015-10" db="EMBL/GenBank/DDBJ databases">
        <title>Draft genome sequence of Streptomyces longwoodensis DSM 41677, type strain for the species Streptomyces longwoodensis.</title>
        <authorList>
            <person name="Ruckert C."/>
            <person name="Winkler A."/>
            <person name="Kalinowski J."/>
            <person name="Kampfer P."/>
            <person name="Glaeser S."/>
        </authorList>
    </citation>
    <scope>NUCLEOTIDE SEQUENCE [LARGE SCALE GENOMIC DNA]</scope>
    <source>
        <strain evidence="1 2">DSM 41677</strain>
    </source>
</reference>
<keyword evidence="2" id="KW-1185">Reference proteome</keyword>